<evidence type="ECO:0000313" key="1">
    <source>
        <dbReference type="EMBL" id="MBP2077049.1"/>
    </source>
</evidence>
<dbReference type="Gene3D" id="1.20.1260.10">
    <property type="match status" value="2"/>
</dbReference>
<reference evidence="1" key="1">
    <citation type="submission" date="2021-03" db="EMBL/GenBank/DDBJ databases">
        <title>Genomic Encyclopedia of Type Strains, Phase IV (KMG-IV): sequencing the most valuable type-strain genomes for metagenomic binning, comparative biology and taxonomic classification.</title>
        <authorList>
            <person name="Goeker M."/>
        </authorList>
    </citation>
    <scope>NUCLEOTIDE SEQUENCE</scope>
    <source>
        <strain evidence="1">DSM 107338</strain>
    </source>
</reference>
<evidence type="ECO:0000313" key="2">
    <source>
        <dbReference type="Proteomes" id="UP001138793"/>
    </source>
</evidence>
<dbReference type="Pfam" id="PF11553">
    <property type="entry name" value="DUF3231"/>
    <property type="match status" value="2"/>
</dbReference>
<gene>
    <name evidence="1" type="ORF">J2Z64_001280</name>
</gene>
<proteinExistence type="predicted"/>
<sequence length="334" mass="37571">MGNHDNLKLTAPEISTLWALYQSNSMAICGLKYFLVHVEHDEIRSILEHALTLSEQQLEQTTSFFIKEEYPIPQGFSEQDVNLNAPRLFSDKLYIEFVVNMTIINLASQVASLTTSVRNDLLTFYTESLSASQELHIKTKELSKEIGIHIRAPYLPIPNQIDFVKKQSFTAGWLTDRRPLLGSEITNLVFNARRNSLGQAVITGFSQVAQSKEVRKYFERGRDISKKHLEVFNSILSNSYLSDGTILLTPEVTESTVPPFSDRLMMFLTSSLIASGIGQYGTSMSLSPRHDIGLHYTRLMAEIANYANDGANIMIDNGWMEQPPMAADRKGLAK</sequence>
<dbReference type="InterPro" id="IPR012347">
    <property type="entry name" value="Ferritin-like"/>
</dbReference>
<protein>
    <recommendedName>
        <fullName evidence="3">DUF3231 family protein</fullName>
    </recommendedName>
</protein>
<dbReference type="InterPro" id="IPR021617">
    <property type="entry name" value="DUF3231"/>
</dbReference>
<organism evidence="1 2">
    <name type="scientific">Oceanobacillus polygoni</name>
    <dbReference type="NCBI Taxonomy" id="1235259"/>
    <lineage>
        <taxon>Bacteria</taxon>
        <taxon>Bacillati</taxon>
        <taxon>Bacillota</taxon>
        <taxon>Bacilli</taxon>
        <taxon>Bacillales</taxon>
        <taxon>Bacillaceae</taxon>
        <taxon>Oceanobacillus</taxon>
    </lineage>
</organism>
<keyword evidence="2" id="KW-1185">Reference proteome</keyword>
<dbReference type="EMBL" id="JAGGMB010000003">
    <property type="protein sequence ID" value="MBP2077049.1"/>
    <property type="molecule type" value="Genomic_DNA"/>
</dbReference>
<name>A0A9X1CAU9_9BACI</name>
<dbReference type="OrthoDB" id="1675670at2"/>
<dbReference type="Proteomes" id="UP001138793">
    <property type="component" value="Unassembled WGS sequence"/>
</dbReference>
<accession>A0A9X1CAU9</accession>
<evidence type="ECO:0008006" key="3">
    <source>
        <dbReference type="Google" id="ProtNLM"/>
    </source>
</evidence>
<dbReference type="AlphaFoldDB" id="A0A9X1CAU9"/>
<dbReference type="RefSeq" id="WP_149472914.1">
    <property type="nucleotide sequence ID" value="NZ_JAGGMB010000003.1"/>
</dbReference>
<comment type="caution">
    <text evidence="1">The sequence shown here is derived from an EMBL/GenBank/DDBJ whole genome shotgun (WGS) entry which is preliminary data.</text>
</comment>